<sequence length="71" mass="7711">MSRRKAIKGSIVADLTAAILLRATQANLPIGAGKREWKYSKKQKALRNGVADVSLFGHAPEATRLTLKILP</sequence>
<dbReference type="RefSeq" id="WP_245125972.1">
    <property type="nucleotide sequence ID" value="NZ_CP095062.1"/>
</dbReference>
<name>A0ABY4GCX3_9BACT</name>
<evidence type="ECO:0000313" key="1">
    <source>
        <dbReference type="EMBL" id="UOQ68596.1"/>
    </source>
</evidence>
<protein>
    <submittedName>
        <fullName evidence="1">Uncharacterized protein</fullName>
    </submittedName>
</protein>
<keyword evidence="2" id="KW-1185">Reference proteome</keyword>
<dbReference type="Proteomes" id="UP000830401">
    <property type="component" value="Plasmid unnamed1"/>
</dbReference>
<proteinExistence type="predicted"/>
<dbReference type="EMBL" id="CP095062">
    <property type="protein sequence ID" value="UOQ68596.1"/>
    <property type="molecule type" value="Genomic_DNA"/>
</dbReference>
<keyword evidence="1" id="KW-0614">Plasmid</keyword>
<reference evidence="1" key="1">
    <citation type="submission" date="2022-04" db="EMBL/GenBank/DDBJ databases">
        <title>Hymenobacter sp. isolated from the air.</title>
        <authorList>
            <person name="Won M."/>
            <person name="Lee C.-M."/>
            <person name="Woen H.-Y."/>
            <person name="Kwon S.-W."/>
        </authorList>
    </citation>
    <scope>NUCLEOTIDE SEQUENCE</scope>
    <source>
        <strain evidence="1">5420S-77</strain>
        <plasmid evidence="1">unnamed1</plasmid>
    </source>
</reference>
<organism evidence="1 2">
    <name type="scientific">Hymenobacter volaticus</name>
    <dbReference type="NCBI Taxonomy" id="2932254"/>
    <lineage>
        <taxon>Bacteria</taxon>
        <taxon>Pseudomonadati</taxon>
        <taxon>Bacteroidota</taxon>
        <taxon>Cytophagia</taxon>
        <taxon>Cytophagales</taxon>
        <taxon>Hymenobacteraceae</taxon>
        <taxon>Hymenobacter</taxon>
    </lineage>
</organism>
<accession>A0ABY4GCX3</accession>
<geneLocation type="plasmid" evidence="1 2">
    <name>unnamed1</name>
</geneLocation>
<gene>
    <name evidence="1" type="ORF">MUN86_24130</name>
</gene>
<evidence type="ECO:0000313" key="2">
    <source>
        <dbReference type="Proteomes" id="UP000830401"/>
    </source>
</evidence>